<dbReference type="AlphaFoldDB" id="A0A5M8P3L1"/>
<evidence type="ECO:0008006" key="4">
    <source>
        <dbReference type="Google" id="ProtNLM"/>
    </source>
</evidence>
<dbReference type="Gene3D" id="2.60.40.3620">
    <property type="match status" value="1"/>
</dbReference>
<proteinExistence type="predicted"/>
<sequence>MITIKRIFPIFIALICVSSLSAQNDWRITGDAVNGNPVVCVQNPNNNQEFVFVGKLSNQYFKITDGVDRYVVNCGDNDPLEQTLTLRRENDPSETGLRIRYVAHNEFFKVTIKATRSTTQIVAERLVPPQSLYIMGGPFNHHDPNWLLEDAIEMERDADNPFVFYYRGEIRYNTFGDERGSIKFLLGKTWDNNYHPVGSTNVLLLQASKMRLNGADTKWTIPENRSGDGNYVIKLNTLEETIEVDFTSETGIDPVKQDDKIKVFATEGKVFIRSDEPSDLRVDVFGIDGRKVAREVCAGNTGIALPRGCYVVKTINRENKTGITKVIV</sequence>
<evidence type="ECO:0000256" key="1">
    <source>
        <dbReference type="SAM" id="SignalP"/>
    </source>
</evidence>
<feature type="chain" id="PRO_5024468229" description="T9SS C-terminal target domain-containing protein" evidence="1">
    <location>
        <begin position="25"/>
        <end position="328"/>
    </location>
</feature>
<gene>
    <name evidence="2" type="ORF">EZS26_000886</name>
</gene>
<feature type="signal peptide" evidence="1">
    <location>
        <begin position="1"/>
        <end position="24"/>
    </location>
</feature>
<evidence type="ECO:0000313" key="2">
    <source>
        <dbReference type="EMBL" id="KAA6302991.1"/>
    </source>
</evidence>
<comment type="caution">
    <text evidence="2">The sequence shown here is derived from an EMBL/GenBank/DDBJ whole genome shotgun (WGS) entry which is preliminary data.</text>
</comment>
<accession>A0A5M8P3L1</accession>
<dbReference type="EMBL" id="SNRX01000004">
    <property type="protein sequence ID" value="KAA6302991.1"/>
    <property type="molecule type" value="Genomic_DNA"/>
</dbReference>
<reference evidence="2 3" key="1">
    <citation type="submission" date="2019-03" db="EMBL/GenBank/DDBJ databases">
        <title>Single cell metagenomics reveals metabolic interactions within the superorganism composed of flagellate Streblomastix strix and complex community of Bacteroidetes bacteria on its surface.</title>
        <authorList>
            <person name="Treitli S.C."/>
            <person name="Kolisko M."/>
            <person name="Husnik F."/>
            <person name="Keeling P."/>
            <person name="Hampl V."/>
        </authorList>
    </citation>
    <scope>NUCLEOTIDE SEQUENCE [LARGE SCALE GENOMIC DNA]</scope>
    <source>
        <strain evidence="2">St1</strain>
    </source>
</reference>
<dbReference type="Proteomes" id="UP000324575">
    <property type="component" value="Unassembled WGS sequence"/>
</dbReference>
<protein>
    <recommendedName>
        <fullName evidence="4">T9SS C-terminal target domain-containing protein</fullName>
    </recommendedName>
</protein>
<organism evidence="2 3">
    <name type="scientific">Candidatus Ordinivivax streblomastigis</name>
    <dbReference type="NCBI Taxonomy" id="2540710"/>
    <lineage>
        <taxon>Bacteria</taxon>
        <taxon>Pseudomonadati</taxon>
        <taxon>Bacteroidota</taxon>
        <taxon>Bacteroidia</taxon>
        <taxon>Bacteroidales</taxon>
        <taxon>Candidatus Ordinivivax</taxon>
    </lineage>
</organism>
<evidence type="ECO:0000313" key="3">
    <source>
        <dbReference type="Proteomes" id="UP000324575"/>
    </source>
</evidence>
<name>A0A5M8P3L1_9BACT</name>
<keyword evidence="1" id="KW-0732">Signal</keyword>